<evidence type="ECO:0000313" key="2">
    <source>
        <dbReference type="Proteomes" id="UP000184315"/>
    </source>
</evidence>
<evidence type="ECO:0000313" key="1">
    <source>
        <dbReference type="EMBL" id="CUR33809.1"/>
    </source>
</evidence>
<reference evidence="2" key="1">
    <citation type="submission" date="2015-10" db="EMBL/GenBank/DDBJ databases">
        <authorList>
            <person name="Regsiter A."/>
            <person name="william w."/>
        </authorList>
    </citation>
    <scope>NUCLEOTIDE SEQUENCE [LARGE SCALE GENOMIC DNA]</scope>
</reference>
<dbReference type="AlphaFoldDB" id="A0A1J1LQG3"/>
<sequence>MTRSKINLSPMINTKNQDITWCVKKWLKSLNNQGLIQSIPNELIKVYVSSVKG</sequence>
<dbReference type="Proteomes" id="UP000184315">
    <property type="component" value="Unassembled WGS sequence"/>
</dbReference>
<name>A0A1J1LQG3_9CYAN</name>
<accession>A0A1J1LQG3</accession>
<gene>
    <name evidence="1" type="ORF">PL9214520348</name>
</gene>
<organism evidence="1 2">
    <name type="scientific">Planktothrix tepida PCC 9214</name>
    <dbReference type="NCBI Taxonomy" id="671072"/>
    <lineage>
        <taxon>Bacteria</taxon>
        <taxon>Bacillati</taxon>
        <taxon>Cyanobacteriota</taxon>
        <taxon>Cyanophyceae</taxon>
        <taxon>Oscillatoriophycideae</taxon>
        <taxon>Oscillatoriales</taxon>
        <taxon>Microcoleaceae</taxon>
        <taxon>Planktothrix</taxon>
    </lineage>
</organism>
<proteinExistence type="predicted"/>
<dbReference type="EMBL" id="CZDF01000158">
    <property type="protein sequence ID" value="CUR33809.1"/>
    <property type="molecule type" value="Genomic_DNA"/>
</dbReference>
<keyword evidence="2" id="KW-1185">Reference proteome</keyword>
<protein>
    <submittedName>
        <fullName evidence="1">Uncharacterized protein</fullName>
    </submittedName>
</protein>